<evidence type="ECO:0000313" key="4">
    <source>
        <dbReference type="Proteomes" id="UP000199556"/>
    </source>
</evidence>
<comment type="similarity">
    <text evidence="1">Belongs to the transposase 8 family.</text>
</comment>
<proteinExistence type="inferred from homology"/>
<dbReference type="GO" id="GO:0003677">
    <property type="term" value="F:DNA binding"/>
    <property type="evidence" value="ECO:0007669"/>
    <property type="project" value="InterPro"/>
</dbReference>
<dbReference type="InterPro" id="IPR002514">
    <property type="entry name" value="Transposase_8"/>
</dbReference>
<dbReference type="Pfam" id="PF01527">
    <property type="entry name" value="HTH_Tnp_1"/>
    <property type="match status" value="1"/>
</dbReference>
<feature type="coiled-coil region" evidence="2">
    <location>
        <begin position="115"/>
        <end position="149"/>
    </location>
</feature>
<organism evidence="3 4">
    <name type="scientific">Ectothiorhodospira mobilis</name>
    <dbReference type="NCBI Taxonomy" id="195064"/>
    <lineage>
        <taxon>Bacteria</taxon>
        <taxon>Pseudomonadati</taxon>
        <taxon>Pseudomonadota</taxon>
        <taxon>Gammaproteobacteria</taxon>
        <taxon>Chromatiales</taxon>
        <taxon>Ectothiorhodospiraceae</taxon>
        <taxon>Ectothiorhodospira</taxon>
    </lineage>
</organism>
<evidence type="ECO:0000256" key="1">
    <source>
        <dbReference type="ARBA" id="ARBA00009964"/>
    </source>
</evidence>
<keyword evidence="2" id="KW-0175">Coiled coil</keyword>
<name>A0A1I4S1J6_ECTMO</name>
<feature type="non-terminal residue" evidence="3">
    <location>
        <position position="184"/>
    </location>
</feature>
<protein>
    <submittedName>
        <fullName evidence="3">Transposase</fullName>
    </submittedName>
</protein>
<dbReference type="GO" id="GO:0004803">
    <property type="term" value="F:transposase activity"/>
    <property type="evidence" value="ECO:0007669"/>
    <property type="project" value="InterPro"/>
</dbReference>
<dbReference type="AlphaFoldDB" id="A0A1I4S1J6"/>
<evidence type="ECO:0000313" key="3">
    <source>
        <dbReference type="EMBL" id="SFM58104.1"/>
    </source>
</evidence>
<dbReference type="OrthoDB" id="9813126at2"/>
<dbReference type="STRING" id="195064.SAMN05421721_11161"/>
<dbReference type="SUPFAM" id="SSF46689">
    <property type="entry name" value="Homeodomain-like"/>
    <property type="match status" value="1"/>
</dbReference>
<reference evidence="3 4" key="1">
    <citation type="submission" date="2016-10" db="EMBL/GenBank/DDBJ databases">
        <authorList>
            <person name="de Groot N.N."/>
        </authorList>
    </citation>
    <scope>NUCLEOTIDE SEQUENCE [LARGE SCALE GENOMIC DNA]</scope>
    <source>
        <strain evidence="3 4">DSM 4180</strain>
    </source>
</reference>
<dbReference type="EMBL" id="FOUO01000011">
    <property type="protein sequence ID" value="SFM58104.1"/>
    <property type="molecule type" value="Genomic_DNA"/>
</dbReference>
<sequence length="184" mass="21313">MPRYSDERKEAALAKLLPPHSLTVKQVAEQENISEPTIYKWRQEAREQGQCFPDSDHPDPEGWTSRDKFAAVVETAAMNAQERSEYCRSRGLYTGQLERWRVDCEQAADLADSRRQSQERESKAQRKRIKALEKELQRKEAALAETAALLTLRIYGLLPDRKPPLGWWIIRLRQSIRPRGGARQ</sequence>
<dbReference type="RefSeq" id="WP_143096380.1">
    <property type="nucleotide sequence ID" value="NZ_FOUO01000011.1"/>
</dbReference>
<evidence type="ECO:0000256" key="2">
    <source>
        <dbReference type="SAM" id="Coils"/>
    </source>
</evidence>
<dbReference type="Proteomes" id="UP000199556">
    <property type="component" value="Unassembled WGS sequence"/>
</dbReference>
<accession>A0A1I4S1J6</accession>
<gene>
    <name evidence="3" type="ORF">SAMN05421721_11161</name>
</gene>
<keyword evidence="4" id="KW-1185">Reference proteome</keyword>
<dbReference type="InterPro" id="IPR009057">
    <property type="entry name" value="Homeodomain-like_sf"/>
</dbReference>
<dbReference type="GO" id="GO:0006313">
    <property type="term" value="P:DNA transposition"/>
    <property type="evidence" value="ECO:0007669"/>
    <property type="project" value="InterPro"/>
</dbReference>